<keyword evidence="9" id="KW-1185">Reference proteome</keyword>
<evidence type="ECO:0000313" key="9">
    <source>
        <dbReference type="Proteomes" id="UP001466331"/>
    </source>
</evidence>
<dbReference type="InterPro" id="IPR005537">
    <property type="entry name" value="RAMP_III_fam"/>
</dbReference>
<evidence type="ECO:0000256" key="5">
    <source>
        <dbReference type="ARBA" id="ARBA00023118"/>
    </source>
</evidence>
<sequence length="377" mass="44379">MKKYKLKKQYNTDINKIPDVTKKYKFELMPLTAIHIGNGESISPFQYTVARKNGQREVLIFYPEKLIHSLSKEDLSEYYKYTDKNDIKELRAFLSKKVTAKFESCKKYTAKPSNEFVEKYKQTKTDINNILEIAEIYKNNNRLVVPGSSIKGAIRTAVLNNIADSCQEHNINNNREEVEKKILGYHSAKDDPFRLISIEDVSYPIENNLIVSPLKLVHYDASINTRRINIYAEALKGLLIDSIPTISSGEIIIHNELANKKVENKMDFILKNEKYYNIEKLAEYINNFFYKVFEKEYKKIRQSYHDDNIKKTYDQIAEYIKETKDKGEILLRLGRWSHIEAMTIEKVRRKKHSKTRTLMEYNGQLYPMGWCTMKIYK</sequence>
<comment type="function">
    <text evidence="1">This subunit might be involved in maturation of a crRNA intermediate to its mature form.</text>
</comment>
<evidence type="ECO:0000256" key="3">
    <source>
        <dbReference type="ARBA" id="ARBA00016113"/>
    </source>
</evidence>
<accession>A0ABU9U8L7</accession>
<feature type="domain" description="CRISPR type III-associated protein" evidence="7">
    <location>
        <begin position="31"/>
        <end position="334"/>
    </location>
</feature>
<dbReference type="NCBIfam" id="TIGR01899">
    <property type="entry name" value="cas_TM1807_csm5"/>
    <property type="match status" value="1"/>
</dbReference>
<dbReference type="PANTHER" id="PTHR38007:SF1">
    <property type="entry name" value="CRISPR SYSTEM CMS PROTEIN CSM5"/>
    <property type="match status" value="1"/>
</dbReference>
<evidence type="ECO:0000256" key="4">
    <source>
        <dbReference type="ARBA" id="ARBA00022884"/>
    </source>
</evidence>
<comment type="similarity">
    <text evidence="2">Belongs to the CRISPR-associated Csm5 family.</text>
</comment>
<evidence type="ECO:0000256" key="2">
    <source>
        <dbReference type="ARBA" id="ARBA00006680"/>
    </source>
</evidence>
<dbReference type="EMBL" id="JBCHKQ010000001">
    <property type="protein sequence ID" value="MEM5947013.1"/>
    <property type="molecule type" value="Genomic_DNA"/>
</dbReference>
<evidence type="ECO:0000313" key="8">
    <source>
        <dbReference type="EMBL" id="MEM5947013.1"/>
    </source>
</evidence>
<dbReference type="Proteomes" id="UP001466331">
    <property type="component" value="Unassembled WGS sequence"/>
</dbReference>
<proteinExistence type="inferred from homology"/>
<keyword evidence="4" id="KW-0694">RNA-binding</keyword>
<gene>
    <name evidence="8" type="primary">csm5</name>
    <name evidence="8" type="ORF">WKV44_00480</name>
</gene>
<reference evidence="8 9" key="1">
    <citation type="submission" date="2024-03" db="EMBL/GenBank/DDBJ databases">
        <title>Ignisphaera cupida sp. nov., a hyperthermophilic hydrolytic archaeon from a hot spring of Kamchatka, and proposal of Ignisphaeraceae fam. nov.</title>
        <authorList>
            <person name="Podosokorskaya O.A."/>
            <person name="Elcheninov A.G."/>
            <person name="Maltseva A.I."/>
            <person name="Zayulina K.S."/>
            <person name="Novikov A."/>
            <person name="Merkel A.Y."/>
        </authorList>
    </citation>
    <scope>NUCLEOTIDE SEQUENCE [LARGE SCALE GENOMIC DNA]</scope>
    <source>
        <strain evidence="8 9">38H-sp</strain>
    </source>
</reference>
<evidence type="ECO:0000259" key="7">
    <source>
        <dbReference type="Pfam" id="PF03787"/>
    </source>
</evidence>
<organism evidence="8 9">
    <name type="scientific">Rarispira pelagica</name>
    <dbReference type="NCBI Taxonomy" id="3141764"/>
    <lineage>
        <taxon>Bacteria</taxon>
        <taxon>Pseudomonadati</taxon>
        <taxon>Spirochaetota</taxon>
        <taxon>Spirochaetia</taxon>
        <taxon>Winmispirales</taxon>
        <taxon>Winmispiraceae</taxon>
        <taxon>Rarispira</taxon>
    </lineage>
</organism>
<name>A0ABU9U8L7_9SPIR</name>
<dbReference type="PANTHER" id="PTHR38007">
    <property type="entry name" value="CRISPR SYSTEM CMS PROTEIN CSM5"/>
    <property type="match status" value="1"/>
</dbReference>
<dbReference type="Pfam" id="PF03787">
    <property type="entry name" value="RAMPs"/>
    <property type="match status" value="1"/>
</dbReference>
<protein>
    <recommendedName>
        <fullName evidence="3">CRISPR system Cms protein Csm5</fullName>
    </recommendedName>
    <alternativeName>
        <fullName evidence="6">CRISPR type III A-associated protein Csm5</fullName>
    </alternativeName>
</protein>
<evidence type="ECO:0000256" key="6">
    <source>
        <dbReference type="ARBA" id="ARBA00031720"/>
    </source>
</evidence>
<evidence type="ECO:0000256" key="1">
    <source>
        <dbReference type="ARBA" id="ARBA00003088"/>
    </source>
</evidence>
<dbReference type="InterPro" id="IPR010173">
    <property type="entry name" value="CRISPR-assoc_Csm5"/>
</dbReference>
<comment type="caution">
    <text evidence="8">The sequence shown here is derived from an EMBL/GenBank/DDBJ whole genome shotgun (WGS) entry which is preliminary data.</text>
</comment>
<keyword evidence="5" id="KW-0051">Antiviral defense</keyword>
<dbReference type="RefSeq" id="WP_420068467.1">
    <property type="nucleotide sequence ID" value="NZ_JBCHKQ010000001.1"/>
</dbReference>